<evidence type="ECO:0000256" key="1">
    <source>
        <dbReference type="SAM" id="MobiDB-lite"/>
    </source>
</evidence>
<feature type="compositionally biased region" description="Acidic residues" evidence="1">
    <location>
        <begin position="97"/>
        <end position="106"/>
    </location>
</feature>
<dbReference type="EMBL" id="CAJNOQ010000555">
    <property type="protein sequence ID" value="CAF0814217.1"/>
    <property type="molecule type" value="Genomic_DNA"/>
</dbReference>
<dbReference type="Proteomes" id="UP000682733">
    <property type="component" value="Unassembled WGS sequence"/>
</dbReference>
<dbReference type="EMBL" id="CAJOBA010046910">
    <property type="protein sequence ID" value="CAF4195109.1"/>
    <property type="molecule type" value="Genomic_DNA"/>
</dbReference>
<dbReference type="Proteomes" id="UP000663829">
    <property type="component" value="Unassembled WGS sequence"/>
</dbReference>
<proteinExistence type="predicted"/>
<feature type="region of interest" description="Disordered" evidence="1">
    <location>
        <begin position="63"/>
        <end position="115"/>
    </location>
</feature>
<organism evidence="2 6">
    <name type="scientific">Didymodactylos carnosus</name>
    <dbReference type="NCBI Taxonomy" id="1234261"/>
    <lineage>
        <taxon>Eukaryota</taxon>
        <taxon>Metazoa</taxon>
        <taxon>Spiralia</taxon>
        <taxon>Gnathifera</taxon>
        <taxon>Rotifera</taxon>
        <taxon>Eurotatoria</taxon>
        <taxon>Bdelloidea</taxon>
        <taxon>Philodinida</taxon>
        <taxon>Philodinidae</taxon>
        <taxon>Didymodactylos</taxon>
    </lineage>
</organism>
<evidence type="ECO:0000313" key="3">
    <source>
        <dbReference type="EMBL" id="CAF1387276.1"/>
    </source>
</evidence>
<accession>A0A813TGJ0</accession>
<keyword evidence="6" id="KW-1185">Reference proteome</keyword>
<dbReference type="AlphaFoldDB" id="A0A813TGJ0"/>
<name>A0A813TGJ0_9BILA</name>
<dbReference type="Proteomes" id="UP000677228">
    <property type="component" value="Unassembled WGS sequence"/>
</dbReference>
<dbReference type="EMBL" id="CAJOBC010000555">
    <property type="protein sequence ID" value="CAF3600148.1"/>
    <property type="molecule type" value="Genomic_DNA"/>
</dbReference>
<dbReference type="EMBL" id="CAJNOK010025207">
    <property type="protein sequence ID" value="CAF1387276.1"/>
    <property type="molecule type" value="Genomic_DNA"/>
</dbReference>
<dbReference type="Proteomes" id="UP000681722">
    <property type="component" value="Unassembled WGS sequence"/>
</dbReference>
<reference evidence="2" key="1">
    <citation type="submission" date="2021-02" db="EMBL/GenBank/DDBJ databases">
        <authorList>
            <person name="Nowell W R."/>
        </authorList>
    </citation>
    <scope>NUCLEOTIDE SEQUENCE</scope>
</reference>
<evidence type="ECO:0000313" key="6">
    <source>
        <dbReference type="Proteomes" id="UP000663829"/>
    </source>
</evidence>
<evidence type="ECO:0000313" key="5">
    <source>
        <dbReference type="EMBL" id="CAF4195109.1"/>
    </source>
</evidence>
<gene>
    <name evidence="2" type="ORF">GPM918_LOCUS4197</name>
    <name evidence="3" type="ORF">OVA965_LOCUS32394</name>
    <name evidence="4" type="ORF">SRO942_LOCUS4197</name>
    <name evidence="5" type="ORF">TMI583_LOCUS33253</name>
</gene>
<protein>
    <submittedName>
        <fullName evidence="2">Uncharacterized protein</fullName>
    </submittedName>
</protein>
<feature type="compositionally biased region" description="Polar residues" evidence="1">
    <location>
        <begin position="86"/>
        <end position="96"/>
    </location>
</feature>
<dbReference type="OrthoDB" id="10050452at2759"/>
<evidence type="ECO:0000313" key="2">
    <source>
        <dbReference type="EMBL" id="CAF0814217.1"/>
    </source>
</evidence>
<sequence>MDEHQCTDGSSVSTCRDMQARKEIEKLYEIIDDLDERLERMKRYQQRRHHQLTSKFLLLDDENNSENNFDKKRDNSIEDIEDDQSASEIIDNNSIYQEDEDQEPGEINDKQQEPQKQQLNAMDDFLFDQLNIIKKLDTPNEKKMIHDTDLTIPAMVYAYIEHKSKKIGYLKYCSENTDILRYIADESQSTFNTMIDRDKIRSFVREYVANKPTTVIYRRVQEEIREIHRRYLRSLGSDNQL</sequence>
<comment type="caution">
    <text evidence="2">The sequence shown here is derived from an EMBL/GenBank/DDBJ whole genome shotgun (WGS) entry which is preliminary data.</text>
</comment>
<evidence type="ECO:0000313" key="4">
    <source>
        <dbReference type="EMBL" id="CAF3600148.1"/>
    </source>
</evidence>